<dbReference type="Pfam" id="PF02416">
    <property type="entry name" value="TatA_B_E"/>
    <property type="match status" value="1"/>
</dbReference>
<organism evidence="11 12">
    <name type="scientific">Aliicoccus persicus</name>
    <dbReference type="NCBI Taxonomy" id="930138"/>
    <lineage>
        <taxon>Bacteria</taxon>
        <taxon>Bacillati</taxon>
        <taxon>Bacillota</taxon>
        <taxon>Bacilli</taxon>
        <taxon>Bacillales</taxon>
        <taxon>Staphylococcaceae</taxon>
        <taxon>Aliicoccus</taxon>
    </lineage>
</organism>
<keyword evidence="7 9" id="KW-0811">Translocation</keyword>
<protein>
    <recommendedName>
        <fullName evidence="9">Sec-independent protein translocase protein TatA</fullName>
    </recommendedName>
</protein>
<evidence type="ECO:0000313" key="12">
    <source>
        <dbReference type="Proteomes" id="UP000243605"/>
    </source>
</evidence>
<evidence type="ECO:0000256" key="3">
    <source>
        <dbReference type="ARBA" id="ARBA00022475"/>
    </source>
</evidence>
<reference evidence="11 12" key="1">
    <citation type="submission" date="2016-10" db="EMBL/GenBank/DDBJ databases">
        <authorList>
            <person name="Varghese N."/>
            <person name="Submissions S."/>
        </authorList>
    </citation>
    <scope>NUCLEOTIDE SEQUENCE [LARGE SCALE GENOMIC DNA]</scope>
    <source>
        <strain evidence="11 12">IBRC-M10081</strain>
    </source>
</reference>
<dbReference type="InterPro" id="IPR003369">
    <property type="entry name" value="TatA/B/E"/>
</dbReference>
<evidence type="ECO:0000256" key="9">
    <source>
        <dbReference type="HAMAP-Rule" id="MF_00236"/>
    </source>
</evidence>
<dbReference type="Proteomes" id="UP000243605">
    <property type="component" value="Unassembled WGS sequence"/>
</dbReference>
<evidence type="ECO:0000256" key="2">
    <source>
        <dbReference type="ARBA" id="ARBA00022448"/>
    </source>
</evidence>
<evidence type="ECO:0000313" key="10">
    <source>
        <dbReference type="EMBL" id="HJE18802.1"/>
    </source>
</evidence>
<dbReference type="OrthoDB" id="9800908at2"/>
<dbReference type="RefSeq" id="WP_091475551.1">
    <property type="nucleotide sequence ID" value="NZ_FOIT01000005.1"/>
</dbReference>
<dbReference type="NCBIfam" id="TIGR01411">
    <property type="entry name" value="tatAE"/>
    <property type="match status" value="1"/>
</dbReference>
<dbReference type="AlphaFoldDB" id="A0A662Z480"/>
<comment type="subcellular location">
    <subcellularLocation>
        <location evidence="1 9">Cell membrane</location>
        <topology evidence="1 9">Single-pass membrane protein</topology>
    </subcellularLocation>
</comment>
<dbReference type="EMBL" id="DYYI01000004">
    <property type="protein sequence ID" value="HJE18802.1"/>
    <property type="molecule type" value="Genomic_DNA"/>
</dbReference>
<evidence type="ECO:0000256" key="1">
    <source>
        <dbReference type="ARBA" id="ARBA00004162"/>
    </source>
</evidence>
<accession>A0A662Z480</accession>
<reference evidence="10" key="2">
    <citation type="journal article" date="2021" name="PeerJ">
        <title>Extensive microbial diversity within the chicken gut microbiome revealed by metagenomics and culture.</title>
        <authorList>
            <person name="Gilroy R."/>
            <person name="Ravi A."/>
            <person name="Getino M."/>
            <person name="Pursley I."/>
            <person name="Horton D.L."/>
            <person name="Alikhan N.F."/>
            <person name="Baker D."/>
            <person name="Gharbi K."/>
            <person name="Hall N."/>
            <person name="Watson M."/>
            <person name="Adriaenssens E.M."/>
            <person name="Foster-Nyarko E."/>
            <person name="Jarju S."/>
            <person name="Secka A."/>
            <person name="Antonio M."/>
            <person name="Oren A."/>
            <person name="Chaudhuri R.R."/>
            <person name="La Ragione R."/>
            <person name="Hildebrand F."/>
            <person name="Pallen M.J."/>
        </authorList>
    </citation>
    <scope>NUCLEOTIDE SEQUENCE</scope>
    <source>
        <strain evidence="10">6019</strain>
    </source>
</reference>
<comment type="function">
    <text evidence="9">Part of the twin-arginine translocation (Tat) system that transports large folded proteins containing a characteristic twin-arginine motif in their signal peptide across membranes. TatA could form the protein-conducting channel of the Tat system.</text>
</comment>
<dbReference type="GO" id="GO:0008320">
    <property type="term" value="F:protein transmembrane transporter activity"/>
    <property type="evidence" value="ECO:0007669"/>
    <property type="project" value="UniProtKB-UniRule"/>
</dbReference>
<dbReference type="PANTHER" id="PTHR42982:SF1">
    <property type="entry name" value="SEC-INDEPENDENT PROTEIN TRANSLOCASE PROTEIN TATA"/>
    <property type="match status" value="1"/>
</dbReference>
<dbReference type="GO" id="GO:0043953">
    <property type="term" value="P:protein transport by the Tat complex"/>
    <property type="evidence" value="ECO:0007669"/>
    <property type="project" value="UniProtKB-UniRule"/>
</dbReference>
<evidence type="ECO:0000313" key="11">
    <source>
        <dbReference type="EMBL" id="SEW10439.1"/>
    </source>
</evidence>
<name>A0A662Z480_9STAP</name>
<evidence type="ECO:0000256" key="5">
    <source>
        <dbReference type="ARBA" id="ARBA00022927"/>
    </source>
</evidence>
<keyword evidence="4 9" id="KW-0812">Transmembrane</keyword>
<dbReference type="Gene3D" id="1.20.5.3310">
    <property type="match status" value="1"/>
</dbReference>
<keyword evidence="8 9" id="KW-0472">Membrane</keyword>
<keyword evidence="6 9" id="KW-1133">Transmembrane helix</keyword>
<sequence length="75" mass="8367">MIFLPQTLSFISPTAAIIIAVVGLILFGSKRLPEFGRSIGVSLKEFKDGMNGVVMTEDKEKKQIDHEEEKKSKED</sequence>
<proteinExistence type="inferred from homology"/>
<dbReference type="Proteomes" id="UP000763505">
    <property type="component" value="Unassembled WGS sequence"/>
</dbReference>
<feature type="transmembrane region" description="Helical" evidence="9">
    <location>
        <begin position="6"/>
        <end position="27"/>
    </location>
</feature>
<keyword evidence="5 9" id="KW-0653">Protein transport</keyword>
<evidence type="ECO:0000256" key="4">
    <source>
        <dbReference type="ARBA" id="ARBA00022692"/>
    </source>
</evidence>
<dbReference type="EMBL" id="FOIT01000005">
    <property type="protein sequence ID" value="SEW10439.1"/>
    <property type="molecule type" value="Genomic_DNA"/>
</dbReference>
<gene>
    <name evidence="9" type="primary">tatA</name>
    <name evidence="10" type="ORF">K8V35_00420</name>
    <name evidence="11" type="ORF">SAMN05192557_1605</name>
</gene>
<reference evidence="10" key="3">
    <citation type="submission" date="2021-09" db="EMBL/GenBank/DDBJ databases">
        <authorList>
            <person name="Gilroy R."/>
        </authorList>
    </citation>
    <scope>NUCLEOTIDE SEQUENCE</scope>
    <source>
        <strain evidence="10">6019</strain>
    </source>
</reference>
<dbReference type="InterPro" id="IPR006312">
    <property type="entry name" value="TatA/E"/>
</dbReference>
<evidence type="ECO:0000256" key="7">
    <source>
        <dbReference type="ARBA" id="ARBA00023010"/>
    </source>
</evidence>
<comment type="subunit">
    <text evidence="9">Forms a complex with TatC.</text>
</comment>
<evidence type="ECO:0000256" key="8">
    <source>
        <dbReference type="ARBA" id="ARBA00023136"/>
    </source>
</evidence>
<keyword evidence="12" id="KW-1185">Reference proteome</keyword>
<dbReference type="PANTHER" id="PTHR42982">
    <property type="entry name" value="SEC-INDEPENDENT PROTEIN TRANSLOCASE PROTEIN TATA"/>
    <property type="match status" value="1"/>
</dbReference>
<comment type="similarity">
    <text evidence="9">Belongs to the TatA/E family.</text>
</comment>
<dbReference type="HAMAP" id="MF_00236">
    <property type="entry name" value="TatA_E"/>
    <property type="match status" value="1"/>
</dbReference>
<keyword evidence="2 9" id="KW-0813">Transport</keyword>
<dbReference type="GO" id="GO:0033281">
    <property type="term" value="C:TAT protein transport complex"/>
    <property type="evidence" value="ECO:0007669"/>
    <property type="project" value="UniProtKB-UniRule"/>
</dbReference>
<evidence type="ECO:0000256" key="6">
    <source>
        <dbReference type="ARBA" id="ARBA00022989"/>
    </source>
</evidence>
<keyword evidence="3 9" id="KW-1003">Cell membrane</keyword>